<name>A0A016SGT0_9BILA</name>
<comment type="caution">
    <text evidence="1">The sequence shown here is derived from an EMBL/GenBank/DDBJ whole genome shotgun (WGS) entry which is preliminary data.</text>
</comment>
<proteinExistence type="predicted"/>
<protein>
    <submittedName>
        <fullName evidence="1">Uncharacterized protein</fullName>
    </submittedName>
</protein>
<dbReference type="EMBL" id="JARK01001562">
    <property type="protein sequence ID" value="EYB89923.1"/>
    <property type="molecule type" value="Genomic_DNA"/>
</dbReference>
<gene>
    <name evidence="1" type="primary">Acey_s0226.g2780</name>
    <name evidence="1" type="ORF">Y032_0226g2780</name>
</gene>
<dbReference type="Proteomes" id="UP000024635">
    <property type="component" value="Unassembled WGS sequence"/>
</dbReference>
<reference evidence="2" key="1">
    <citation type="journal article" date="2015" name="Nat. Genet.">
        <title>The genome and transcriptome of the zoonotic hookworm Ancylostoma ceylanicum identify infection-specific gene families.</title>
        <authorList>
            <person name="Schwarz E.M."/>
            <person name="Hu Y."/>
            <person name="Antoshechkin I."/>
            <person name="Miller M.M."/>
            <person name="Sternberg P.W."/>
            <person name="Aroian R.V."/>
        </authorList>
    </citation>
    <scope>NUCLEOTIDE SEQUENCE</scope>
    <source>
        <strain evidence="2">HY135</strain>
    </source>
</reference>
<evidence type="ECO:0000313" key="1">
    <source>
        <dbReference type="EMBL" id="EYB89923.1"/>
    </source>
</evidence>
<organism evidence="1 2">
    <name type="scientific">Ancylostoma ceylanicum</name>
    <dbReference type="NCBI Taxonomy" id="53326"/>
    <lineage>
        <taxon>Eukaryota</taxon>
        <taxon>Metazoa</taxon>
        <taxon>Ecdysozoa</taxon>
        <taxon>Nematoda</taxon>
        <taxon>Chromadorea</taxon>
        <taxon>Rhabditida</taxon>
        <taxon>Rhabditina</taxon>
        <taxon>Rhabditomorpha</taxon>
        <taxon>Strongyloidea</taxon>
        <taxon>Ancylostomatidae</taxon>
        <taxon>Ancylostomatinae</taxon>
        <taxon>Ancylostoma</taxon>
    </lineage>
</organism>
<sequence>MHRSTIITVLNENNSIPTYQILGSKYHGCVVGLQVSVENIPSAKFRSTAEANSSRTVFRVRNQDAVQFHSSACDAFRSALDHLHRVNIRV</sequence>
<evidence type="ECO:0000313" key="2">
    <source>
        <dbReference type="Proteomes" id="UP000024635"/>
    </source>
</evidence>
<dbReference type="AlphaFoldDB" id="A0A016SGT0"/>
<accession>A0A016SGT0</accession>
<keyword evidence="2" id="KW-1185">Reference proteome</keyword>